<gene>
    <name evidence="1" type="ORF">JJB74_21790</name>
</gene>
<dbReference type="SMART" id="SM00671">
    <property type="entry name" value="SEL1"/>
    <property type="match status" value="4"/>
</dbReference>
<dbReference type="Gene3D" id="1.25.40.10">
    <property type="entry name" value="Tetratricopeptide repeat domain"/>
    <property type="match status" value="1"/>
</dbReference>
<dbReference type="PANTHER" id="PTHR11102">
    <property type="entry name" value="SEL-1-LIKE PROTEIN"/>
    <property type="match status" value="1"/>
</dbReference>
<keyword evidence="2" id="KW-1185">Reference proteome</keyword>
<evidence type="ECO:0000313" key="1">
    <source>
        <dbReference type="EMBL" id="MBK4737262.1"/>
    </source>
</evidence>
<proteinExistence type="predicted"/>
<evidence type="ECO:0000313" key="2">
    <source>
        <dbReference type="Proteomes" id="UP000622890"/>
    </source>
</evidence>
<dbReference type="PANTHER" id="PTHR11102:SF160">
    <property type="entry name" value="ERAD-ASSOCIATED E3 UBIQUITIN-PROTEIN LIGASE COMPONENT HRD3"/>
    <property type="match status" value="1"/>
</dbReference>
<dbReference type="SUPFAM" id="SSF81901">
    <property type="entry name" value="HCP-like"/>
    <property type="match status" value="1"/>
</dbReference>
<dbReference type="RefSeq" id="WP_200595415.1">
    <property type="nucleotide sequence ID" value="NZ_JAEPBG010000011.1"/>
</dbReference>
<dbReference type="EMBL" id="JAEPBG010000011">
    <property type="protein sequence ID" value="MBK4737262.1"/>
    <property type="molecule type" value="Genomic_DNA"/>
</dbReference>
<dbReference type="AlphaFoldDB" id="A0A934W7C6"/>
<comment type="caution">
    <text evidence="1">The sequence shown here is derived from an EMBL/GenBank/DDBJ whole genome shotgun (WGS) entry which is preliminary data.</text>
</comment>
<reference evidence="1" key="1">
    <citation type="submission" date="2021-01" db="EMBL/GenBank/DDBJ databases">
        <title>Genome sequence of strain Noviherbaspirillum sp. DKR-6.</title>
        <authorList>
            <person name="Chaudhary D.K."/>
        </authorList>
    </citation>
    <scope>NUCLEOTIDE SEQUENCE</scope>
    <source>
        <strain evidence="1">DKR-6</strain>
    </source>
</reference>
<dbReference type="InterPro" id="IPR050767">
    <property type="entry name" value="Sel1_AlgK"/>
</dbReference>
<dbReference type="InterPro" id="IPR011990">
    <property type="entry name" value="TPR-like_helical_dom_sf"/>
</dbReference>
<dbReference type="Proteomes" id="UP000622890">
    <property type="component" value="Unassembled WGS sequence"/>
</dbReference>
<accession>A0A934W7C6</accession>
<organism evidence="1 2">
    <name type="scientific">Noviherbaspirillum pedocola</name>
    <dbReference type="NCBI Taxonomy" id="2801341"/>
    <lineage>
        <taxon>Bacteria</taxon>
        <taxon>Pseudomonadati</taxon>
        <taxon>Pseudomonadota</taxon>
        <taxon>Betaproteobacteria</taxon>
        <taxon>Burkholderiales</taxon>
        <taxon>Oxalobacteraceae</taxon>
        <taxon>Noviherbaspirillum</taxon>
    </lineage>
</organism>
<dbReference type="Pfam" id="PF08238">
    <property type="entry name" value="Sel1"/>
    <property type="match status" value="4"/>
</dbReference>
<sequence>MAWRASLPADADIGRLAVLARTAQDQHALSALERAAWSGSAVASLALGEALMARGAPSDGVAASAWLEKAAASGNARAQLAAGKASLRGGPGMPADYARARRHFEAAASTGEAGGAYYLGVMQRRGVGMRADPAAAARWLGVAADAGIPAAMFMLANMLMEGDGIAVDQARARALLERAAELDYPEASQMIAMGLRDGTMGYEKNGKKADLQMAEAAHALRHRPPEP</sequence>
<protein>
    <submittedName>
        <fullName evidence="1">Sel1 repeat family protein</fullName>
    </submittedName>
</protein>
<name>A0A934W7C6_9BURK</name>
<dbReference type="InterPro" id="IPR006597">
    <property type="entry name" value="Sel1-like"/>
</dbReference>